<dbReference type="EMBL" id="CBCJ010000086">
    <property type="protein sequence ID" value="CDA70727.1"/>
    <property type="molecule type" value="Genomic_DNA"/>
</dbReference>
<gene>
    <name evidence="1" type="ORF">BN509_01778</name>
</gene>
<sequence>MIDLYKQMYKIKGNKCYLCLHFVKLERIYDFY</sequence>
<evidence type="ECO:0000313" key="2">
    <source>
        <dbReference type="Proteomes" id="UP000018362"/>
    </source>
</evidence>
<organism evidence="1 2">
    <name type="scientific">Phocaeicola coprocola CAG:162</name>
    <dbReference type="NCBI Taxonomy" id="1263040"/>
    <lineage>
        <taxon>Bacteria</taxon>
        <taxon>Pseudomonadati</taxon>
        <taxon>Bacteroidota</taxon>
        <taxon>Bacteroidia</taxon>
        <taxon>Bacteroidales</taxon>
        <taxon>Bacteroidaceae</taxon>
        <taxon>Phocaeicola</taxon>
    </lineage>
</organism>
<evidence type="ECO:0000313" key="1">
    <source>
        <dbReference type="EMBL" id="CDA70727.1"/>
    </source>
</evidence>
<reference evidence="1" key="1">
    <citation type="submission" date="2012-11" db="EMBL/GenBank/DDBJ databases">
        <title>Dependencies among metagenomic species, viruses, plasmids and units of genetic variation.</title>
        <authorList>
            <person name="Nielsen H.B."/>
            <person name="Almeida M."/>
            <person name="Juncker A.S."/>
            <person name="Rasmussen S."/>
            <person name="Li J."/>
            <person name="Sunagawa S."/>
            <person name="Plichta D."/>
            <person name="Gautier L."/>
            <person name="Le Chatelier E."/>
            <person name="Peletier E."/>
            <person name="Bonde I."/>
            <person name="Nielsen T."/>
            <person name="Manichanh C."/>
            <person name="Arumugam M."/>
            <person name="Batto J."/>
            <person name="Santos M.B.Q.D."/>
            <person name="Blom N."/>
            <person name="Borruel N."/>
            <person name="Burgdorf K.S."/>
            <person name="Boumezbeur F."/>
            <person name="Casellas F."/>
            <person name="Dore J."/>
            <person name="Guarner F."/>
            <person name="Hansen T."/>
            <person name="Hildebrand F."/>
            <person name="Kaas R.S."/>
            <person name="Kennedy S."/>
            <person name="Kristiansen K."/>
            <person name="Kultima J.R."/>
            <person name="Leonard P."/>
            <person name="Levenez F."/>
            <person name="Lund O."/>
            <person name="Moumen B."/>
            <person name="Le Paslier D."/>
            <person name="Pons N."/>
            <person name="Pedersen O."/>
            <person name="Prifti E."/>
            <person name="Qin J."/>
            <person name="Raes J."/>
            <person name="Tap J."/>
            <person name="Tims S."/>
            <person name="Ussery D.W."/>
            <person name="Yamada T."/>
            <person name="MetaHit consortium"/>
            <person name="Renault P."/>
            <person name="Sicheritz-Ponten T."/>
            <person name="Bork P."/>
            <person name="Wang J."/>
            <person name="Brunak S."/>
            <person name="Ehrlich S.D."/>
        </authorList>
    </citation>
    <scope>NUCLEOTIDE SEQUENCE [LARGE SCALE GENOMIC DNA]</scope>
</reference>
<dbReference type="AlphaFoldDB" id="R6CZC3"/>
<comment type="caution">
    <text evidence="1">The sequence shown here is derived from an EMBL/GenBank/DDBJ whole genome shotgun (WGS) entry which is preliminary data.</text>
</comment>
<name>R6CZC3_9BACT</name>
<protein>
    <submittedName>
        <fullName evidence="1">Uncharacterized protein</fullName>
    </submittedName>
</protein>
<dbReference type="Proteomes" id="UP000018362">
    <property type="component" value="Unassembled WGS sequence"/>
</dbReference>
<proteinExistence type="predicted"/>
<accession>R6CZC3</accession>